<name>A0A271LRW5_9HYPH</name>
<protein>
    <submittedName>
        <fullName evidence="1">Uncharacterized protein</fullName>
    </submittedName>
</protein>
<evidence type="ECO:0000313" key="1">
    <source>
        <dbReference type="EMBL" id="PAQ10517.1"/>
    </source>
</evidence>
<dbReference type="OrthoDB" id="8400664at2"/>
<keyword evidence="2" id="KW-1185">Reference proteome</keyword>
<dbReference type="RefSeq" id="WP_095492074.1">
    <property type="nucleotide sequence ID" value="NZ_NPKJ01000027.1"/>
</dbReference>
<dbReference type="Proteomes" id="UP000216442">
    <property type="component" value="Unassembled WGS sequence"/>
</dbReference>
<dbReference type="EMBL" id="NPKJ01000027">
    <property type="protein sequence ID" value="PAQ10517.1"/>
    <property type="molecule type" value="Genomic_DNA"/>
</dbReference>
<dbReference type="AlphaFoldDB" id="A0A271LRW5"/>
<organism evidence="1 2">
    <name type="scientific">Mesorhizobium temperatum</name>
    <dbReference type="NCBI Taxonomy" id="241416"/>
    <lineage>
        <taxon>Bacteria</taxon>
        <taxon>Pseudomonadati</taxon>
        <taxon>Pseudomonadota</taxon>
        <taxon>Alphaproteobacteria</taxon>
        <taxon>Hyphomicrobiales</taxon>
        <taxon>Phyllobacteriaceae</taxon>
        <taxon>Mesorhizobium</taxon>
    </lineage>
</organism>
<evidence type="ECO:0000313" key="2">
    <source>
        <dbReference type="Proteomes" id="UP000216442"/>
    </source>
</evidence>
<proteinExistence type="predicted"/>
<sequence length="187" mass="20715">MTRALAISSRQITAICKGVSKAGFVAEVVINGAVVRLVPEGSAQSAASPSVDERLDHMFDSSRERATVQPPYDNAVSDYYRKLGYNPRTMNDDDFRRLVGEADARWKAEIPTLPLNKRELEALRQLNAYGPNVPVLWSKIKNCGPDTTERLQARGFLETTPHPKDAQSVEFLVLTDAGQREAAKQET</sequence>
<accession>A0A271LRW5</accession>
<reference evidence="1 2" key="1">
    <citation type="submission" date="2017-08" db="EMBL/GenBank/DDBJ databases">
        <title>Mesorhizobium wenxinae sp. nov., a novel rhizobial species isolated from root nodules of chickpea (Cicer arietinum L.).</title>
        <authorList>
            <person name="Zhang J."/>
        </authorList>
    </citation>
    <scope>NUCLEOTIDE SEQUENCE [LARGE SCALE GENOMIC DNA]</scope>
    <source>
        <strain evidence="1 2">SDW018</strain>
    </source>
</reference>
<gene>
    <name evidence="1" type="ORF">CIT26_07935</name>
</gene>
<comment type="caution">
    <text evidence="1">The sequence shown here is derived from an EMBL/GenBank/DDBJ whole genome shotgun (WGS) entry which is preliminary data.</text>
</comment>